<keyword evidence="4 9" id="KW-0812">Transmembrane</keyword>
<feature type="region of interest" description="Disordered" evidence="8">
    <location>
        <begin position="770"/>
        <end position="806"/>
    </location>
</feature>
<dbReference type="EnsemblMetazoa" id="GAUT004803-RA">
    <property type="protein sequence ID" value="GAUT004803-PA"/>
    <property type="gene ID" value="GAUT004803"/>
</dbReference>
<name>A0A1A9UH83_GLOAU</name>
<evidence type="ECO:0000256" key="4">
    <source>
        <dbReference type="ARBA" id="ARBA00022692"/>
    </source>
</evidence>
<evidence type="ECO:0000313" key="11">
    <source>
        <dbReference type="EnsemblMetazoa" id="GAUT004803-PA"/>
    </source>
</evidence>
<protein>
    <recommendedName>
        <fullName evidence="10">Kazal-like domain-containing protein</fullName>
    </recommendedName>
</protein>
<dbReference type="InterPro" id="IPR004156">
    <property type="entry name" value="OATP"/>
</dbReference>
<feature type="transmembrane region" description="Helical" evidence="9">
    <location>
        <begin position="534"/>
        <end position="555"/>
    </location>
</feature>
<evidence type="ECO:0000256" key="2">
    <source>
        <dbReference type="ARBA" id="ARBA00009657"/>
    </source>
</evidence>
<feature type="transmembrane region" description="Helical" evidence="9">
    <location>
        <begin position="34"/>
        <end position="55"/>
    </location>
</feature>
<feature type="domain" description="Kazal-like" evidence="10">
    <location>
        <begin position="414"/>
        <end position="470"/>
    </location>
</feature>
<evidence type="ECO:0000259" key="10">
    <source>
        <dbReference type="PROSITE" id="PS51465"/>
    </source>
</evidence>
<accession>A0A1A9UH83</accession>
<evidence type="ECO:0000313" key="12">
    <source>
        <dbReference type="Proteomes" id="UP000078200"/>
    </source>
</evidence>
<feature type="transmembrane region" description="Helical" evidence="9">
    <location>
        <begin position="300"/>
        <end position="320"/>
    </location>
</feature>
<feature type="transmembrane region" description="Helical" evidence="9">
    <location>
        <begin position="348"/>
        <end position="369"/>
    </location>
</feature>
<keyword evidence="12" id="KW-1185">Reference proteome</keyword>
<keyword evidence="6 9" id="KW-0472">Membrane</keyword>
<evidence type="ECO:0000256" key="9">
    <source>
        <dbReference type="SAM" id="Phobius"/>
    </source>
</evidence>
<evidence type="ECO:0000256" key="5">
    <source>
        <dbReference type="ARBA" id="ARBA00022989"/>
    </source>
</evidence>
<dbReference type="Gene3D" id="1.20.1250.20">
    <property type="entry name" value="MFS general substrate transporter like domains"/>
    <property type="match status" value="1"/>
</dbReference>
<evidence type="ECO:0000256" key="1">
    <source>
        <dbReference type="ARBA" id="ARBA00004651"/>
    </source>
</evidence>
<dbReference type="InterPro" id="IPR002350">
    <property type="entry name" value="Kazal_dom"/>
</dbReference>
<feature type="transmembrane region" description="Helical" evidence="9">
    <location>
        <begin position="499"/>
        <end position="522"/>
    </location>
</feature>
<feature type="compositionally biased region" description="Polar residues" evidence="8">
    <location>
        <begin position="779"/>
        <end position="789"/>
    </location>
</feature>
<evidence type="ECO:0000256" key="6">
    <source>
        <dbReference type="ARBA" id="ARBA00023136"/>
    </source>
</evidence>
<dbReference type="CDD" id="cd17336">
    <property type="entry name" value="MFS_SLCO_OATP"/>
    <property type="match status" value="1"/>
</dbReference>
<dbReference type="STRING" id="7395.A0A1A9UH83"/>
<dbReference type="AlphaFoldDB" id="A0A1A9UH83"/>
<keyword evidence="7" id="KW-1015">Disulfide bond</keyword>
<keyword evidence="3" id="KW-1003">Cell membrane</keyword>
<feature type="transmembrane region" description="Helical" evidence="9">
    <location>
        <begin position="202"/>
        <end position="223"/>
    </location>
</feature>
<dbReference type="PANTHER" id="PTHR11388">
    <property type="entry name" value="ORGANIC ANION TRANSPORTER"/>
    <property type="match status" value="1"/>
</dbReference>
<dbReference type="GO" id="GO:0016323">
    <property type="term" value="C:basolateral plasma membrane"/>
    <property type="evidence" value="ECO:0007669"/>
    <property type="project" value="TreeGrafter"/>
</dbReference>
<comment type="similarity">
    <text evidence="2">Belongs to the organo anion transporter (TC 2.A.60) family.</text>
</comment>
<feature type="compositionally biased region" description="Low complexity" evidence="8">
    <location>
        <begin position="684"/>
        <end position="698"/>
    </location>
</feature>
<dbReference type="GO" id="GO:0043252">
    <property type="term" value="P:sodium-independent organic anion transport"/>
    <property type="evidence" value="ECO:0007669"/>
    <property type="project" value="TreeGrafter"/>
</dbReference>
<reference evidence="11" key="1">
    <citation type="submission" date="2020-05" db="UniProtKB">
        <authorList>
            <consortium name="EnsemblMetazoa"/>
        </authorList>
    </citation>
    <scope>IDENTIFICATION</scope>
    <source>
        <strain evidence="11">TTRI</strain>
    </source>
</reference>
<organism evidence="11 12">
    <name type="scientific">Glossina austeni</name>
    <name type="common">Savannah tsetse fly</name>
    <dbReference type="NCBI Taxonomy" id="7395"/>
    <lineage>
        <taxon>Eukaryota</taxon>
        <taxon>Metazoa</taxon>
        <taxon>Ecdysozoa</taxon>
        <taxon>Arthropoda</taxon>
        <taxon>Hexapoda</taxon>
        <taxon>Insecta</taxon>
        <taxon>Pterygota</taxon>
        <taxon>Neoptera</taxon>
        <taxon>Endopterygota</taxon>
        <taxon>Diptera</taxon>
        <taxon>Brachycera</taxon>
        <taxon>Muscomorpha</taxon>
        <taxon>Hippoboscoidea</taxon>
        <taxon>Glossinidae</taxon>
        <taxon>Glossina</taxon>
    </lineage>
</organism>
<dbReference type="PANTHER" id="PTHR11388:SF158">
    <property type="entry name" value="ORGANIC ANION TRANSPORTING POLYPEPTIDE 33EB"/>
    <property type="match status" value="1"/>
</dbReference>
<evidence type="ECO:0000256" key="8">
    <source>
        <dbReference type="SAM" id="MobiDB-lite"/>
    </source>
</evidence>
<evidence type="ECO:0000256" key="7">
    <source>
        <dbReference type="ARBA" id="ARBA00023157"/>
    </source>
</evidence>
<feature type="region of interest" description="Disordered" evidence="8">
    <location>
        <begin position="641"/>
        <end position="703"/>
    </location>
</feature>
<dbReference type="SUPFAM" id="SSF103473">
    <property type="entry name" value="MFS general substrate transporter"/>
    <property type="match status" value="1"/>
</dbReference>
<feature type="transmembrane region" description="Helical" evidence="9">
    <location>
        <begin position="75"/>
        <end position="94"/>
    </location>
</feature>
<dbReference type="GO" id="GO:0015347">
    <property type="term" value="F:sodium-independent organic anion transmembrane transporter activity"/>
    <property type="evidence" value="ECO:0007669"/>
    <property type="project" value="TreeGrafter"/>
</dbReference>
<feature type="transmembrane region" description="Helical" evidence="9">
    <location>
        <begin position="584"/>
        <end position="607"/>
    </location>
</feature>
<dbReference type="Pfam" id="PF03137">
    <property type="entry name" value="OATP"/>
    <property type="match status" value="1"/>
</dbReference>
<feature type="transmembrane region" description="Helical" evidence="9">
    <location>
        <begin position="165"/>
        <end position="190"/>
    </location>
</feature>
<proteinExistence type="inferred from homology"/>
<dbReference type="Proteomes" id="UP000078200">
    <property type="component" value="Unassembled WGS sequence"/>
</dbReference>
<dbReference type="VEuPathDB" id="VectorBase:GAUT004803"/>
<sequence length="806" mass="88332">MINADDTTANDNTDCGLRTLGWCRGESCQRHARLKTFVTVLACTGFLQGICETYFRISAKQAAAEIGYNALLVEWLLISSGIFQAVFATIYAYWAHRLHPISWLSGTIILQAMTCVIAVIPPIINFSQTAANETPALGNDLCISYWPQRMQQFSLISQQSRYLNLIMLFVLQLFLGLSSLAFYTIGLTYIDDNSKIFDSPAMIGITLAAKFFGLESGSLLTLSVDAANLGWWLGWIVIAPAVGISGILLGLFPRKLPRDVHKLDSGNNLDNNSENEPESMPFIDDPDYGASMKRLFGNKLLMFNVASLMFIKAATINYALQEENYLQSRFFLAYSEENGLAQEIRARFVLLFVKSPAAAISMLIGGLIISKMKLTSRKVAALNISMSVKLLIIFIAFVFVKCNVGPIAGITNGKLQQPYCSRQCLCTPNSFVPVCPENSTVTYFSPCYAGCTQKSAIGSMEIYEGCSCGGTDNYDMNIDNSLRATEGACSAEQCDRMLVIFQVLSVSMAVIFGMTTIGKIIITLRSVLPQDKGLALAVEITFVGLFAFIPAHLAYDLVTRTTCLYWAPHYTRCLLHETPKHGNILNILSASLIAIGILFDILVYLYLKGLNAYNNNVTDYNYNSSLYSAIPVAEERSITKTVTTGSSTISPTATLSTTLSGTSAEQSAARSEPNPEITVFRQTSSVTDSSTGDSNSNVEPSSSGVTYAQIVFPSKSRNLNDDHLANPKRFAVRADVPLHYLTLDDVRSPISNLQSFNPNRAETRNKEKEIISSAVDNPLITQPKNSSKALETDIDAIRPQSPETDL</sequence>
<feature type="compositionally biased region" description="Low complexity" evidence="8">
    <location>
        <begin position="646"/>
        <end position="664"/>
    </location>
</feature>
<comment type="subcellular location">
    <subcellularLocation>
        <location evidence="1">Cell membrane</location>
        <topology evidence="1">Multi-pass membrane protein</topology>
    </subcellularLocation>
</comment>
<dbReference type="PROSITE" id="PS51465">
    <property type="entry name" value="KAZAL_2"/>
    <property type="match status" value="1"/>
</dbReference>
<dbReference type="InterPro" id="IPR036259">
    <property type="entry name" value="MFS_trans_sf"/>
</dbReference>
<feature type="transmembrane region" description="Helical" evidence="9">
    <location>
        <begin position="101"/>
        <end position="124"/>
    </location>
</feature>
<evidence type="ECO:0000256" key="3">
    <source>
        <dbReference type="ARBA" id="ARBA00022475"/>
    </source>
</evidence>
<keyword evidence="5 9" id="KW-1133">Transmembrane helix</keyword>
<feature type="transmembrane region" description="Helical" evidence="9">
    <location>
        <begin position="229"/>
        <end position="252"/>
    </location>
</feature>